<dbReference type="EMBL" id="HBUF01240796">
    <property type="protein sequence ID" value="CAG6676896.1"/>
    <property type="molecule type" value="Transcribed_RNA"/>
</dbReference>
<proteinExistence type="predicted"/>
<reference evidence="1" key="1">
    <citation type="submission" date="2021-05" db="EMBL/GenBank/DDBJ databases">
        <authorList>
            <person name="Alioto T."/>
            <person name="Alioto T."/>
            <person name="Gomez Garrido J."/>
        </authorList>
    </citation>
    <scope>NUCLEOTIDE SEQUENCE</scope>
</reference>
<sequence>MNHISVSLLRYSYHRACSACTRCVQFLQHCREKGYIVCANTRSKIVTLYIMPIHTRHYLSSIPRYEVIASTLSFTADKAAFHYVHKVMGYAKIIKRKEVNPWNYFQIHGGEMIDRVAR</sequence>
<dbReference type="EMBL" id="HBUF01240798">
    <property type="protein sequence ID" value="CAG6676897.1"/>
    <property type="molecule type" value="Transcribed_RNA"/>
</dbReference>
<dbReference type="EMBL" id="HBUF01240795">
    <property type="protein sequence ID" value="CAG6676895.1"/>
    <property type="molecule type" value="Transcribed_RNA"/>
</dbReference>
<protein>
    <submittedName>
        <fullName evidence="1">Uncharacterized protein</fullName>
    </submittedName>
</protein>
<organism evidence="1">
    <name type="scientific">Cacopsylla melanoneura</name>
    <dbReference type="NCBI Taxonomy" id="428564"/>
    <lineage>
        <taxon>Eukaryota</taxon>
        <taxon>Metazoa</taxon>
        <taxon>Ecdysozoa</taxon>
        <taxon>Arthropoda</taxon>
        <taxon>Hexapoda</taxon>
        <taxon>Insecta</taxon>
        <taxon>Pterygota</taxon>
        <taxon>Neoptera</taxon>
        <taxon>Paraneoptera</taxon>
        <taxon>Hemiptera</taxon>
        <taxon>Sternorrhyncha</taxon>
        <taxon>Psylloidea</taxon>
        <taxon>Psyllidae</taxon>
        <taxon>Psyllinae</taxon>
        <taxon>Cacopsylla</taxon>
    </lineage>
</organism>
<dbReference type="AlphaFoldDB" id="A0A8D8SZZ4"/>
<name>A0A8D8SZZ4_9HEMI</name>
<evidence type="ECO:0000313" key="1">
    <source>
        <dbReference type="EMBL" id="CAG6676897.1"/>
    </source>
</evidence>
<accession>A0A8D8SZZ4</accession>